<dbReference type="InterPro" id="IPR046198">
    <property type="entry name" value="DUF6230"/>
</dbReference>
<sequence>MSHRAGRTRWRRFAVVLVPSVGACATLGIAMAQGVLAASFFISGRHFQLAADSLTARGFSLYGMVDVTREHQLVPVVVSGFRHATINGLCQSVVVDVPVLGPQTLRLTGGDGRPVETSDFFIDATAESVGEANFSGLDIGVAQGALTKGPVRSGDRNSRFFDPDGVAQQALSTTLNDVQVSAVAVSAGTFSIPGLRVRLEQGDHACF</sequence>
<name>A0AB39QYC7_9ACTN</name>
<evidence type="ECO:0000313" key="1">
    <source>
        <dbReference type="EMBL" id="XDQ48675.1"/>
    </source>
</evidence>
<dbReference type="PROSITE" id="PS51257">
    <property type="entry name" value="PROKAR_LIPOPROTEIN"/>
    <property type="match status" value="1"/>
</dbReference>
<proteinExistence type="predicted"/>
<gene>
    <name evidence="1" type="ORF">AB5J52_44000</name>
</gene>
<dbReference type="AlphaFoldDB" id="A0AB39QYC7"/>
<dbReference type="Pfam" id="PF19741">
    <property type="entry name" value="DUF6230"/>
    <property type="match status" value="1"/>
</dbReference>
<reference evidence="1" key="1">
    <citation type="submission" date="2024-07" db="EMBL/GenBank/DDBJ databases">
        <authorList>
            <person name="Yu S.T."/>
        </authorList>
    </citation>
    <scope>NUCLEOTIDE SEQUENCE</scope>
    <source>
        <strain evidence="1">R39</strain>
    </source>
</reference>
<protein>
    <submittedName>
        <fullName evidence="1">DUF6230 family protein</fullName>
    </submittedName>
</protein>
<dbReference type="EMBL" id="CP163441">
    <property type="protein sequence ID" value="XDQ48675.1"/>
    <property type="molecule type" value="Genomic_DNA"/>
</dbReference>
<organism evidence="1">
    <name type="scientific">Streptomyces sp. R39</name>
    <dbReference type="NCBI Taxonomy" id="3238631"/>
    <lineage>
        <taxon>Bacteria</taxon>
        <taxon>Bacillati</taxon>
        <taxon>Actinomycetota</taxon>
        <taxon>Actinomycetes</taxon>
        <taxon>Kitasatosporales</taxon>
        <taxon>Streptomycetaceae</taxon>
        <taxon>Streptomyces</taxon>
    </lineage>
</organism>
<dbReference type="RefSeq" id="WP_369227412.1">
    <property type="nucleotide sequence ID" value="NZ_CP163441.1"/>
</dbReference>
<accession>A0AB39QYC7</accession>